<dbReference type="InterPro" id="IPR018535">
    <property type="entry name" value="DUF1996"/>
</dbReference>
<dbReference type="VEuPathDB" id="FungiDB:EYZ11_003950"/>
<evidence type="ECO:0000313" key="5">
    <source>
        <dbReference type="Proteomes" id="UP000308092"/>
    </source>
</evidence>
<name>A0A4S3JP40_9EURO</name>
<gene>
    <name evidence="3" type="ORF">ATNIH1004_010959</name>
    <name evidence="4" type="ORF">EYZ11_003950</name>
</gene>
<evidence type="ECO:0000259" key="2">
    <source>
        <dbReference type="Pfam" id="PF09362"/>
    </source>
</evidence>
<dbReference type="AlphaFoldDB" id="A0A4S3JP40"/>
<protein>
    <recommendedName>
        <fullName evidence="2">DUF1996 domain-containing protein</fullName>
    </recommendedName>
</protein>
<evidence type="ECO:0000313" key="4">
    <source>
        <dbReference type="EMBL" id="THC96558.1"/>
    </source>
</evidence>
<dbReference type="Proteomes" id="UP000308092">
    <property type="component" value="Unassembled WGS sequence"/>
</dbReference>
<dbReference type="PANTHER" id="PTHR43662">
    <property type="match status" value="1"/>
</dbReference>
<dbReference type="EMBL" id="QUQM01000008">
    <property type="protein sequence ID" value="KAA8642019.1"/>
    <property type="molecule type" value="Genomic_DNA"/>
</dbReference>
<dbReference type="STRING" id="1220188.A0A4S3JP40"/>
<organism evidence="4 5">
    <name type="scientific">Aspergillus tanneri</name>
    <dbReference type="NCBI Taxonomy" id="1220188"/>
    <lineage>
        <taxon>Eukaryota</taxon>
        <taxon>Fungi</taxon>
        <taxon>Dikarya</taxon>
        <taxon>Ascomycota</taxon>
        <taxon>Pezizomycotina</taxon>
        <taxon>Eurotiomycetes</taxon>
        <taxon>Eurotiomycetidae</taxon>
        <taxon>Eurotiales</taxon>
        <taxon>Aspergillaceae</taxon>
        <taxon>Aspergillus</taxon>
        <taxon>Aspergillus subgen. Circumdati</taxon>
    </lineage>
</organism>
<sequence length="384" mass="42482">MRVSTLNKAPLGLLALFATSTDAFWRMMCPSRLVQERADPIINPGAVASHVHTISGGNGFALSMDYDKARSSDCSSCPIKQDLSNYWTPKLYFHAENGSFISVPQVGDQNGNQGGMTVYYFQRGGPNNDKIKAFPKNFRMLAGDPYKRNFSHDFASQAVSFVCLDYNGPPRPETNGFPNYNCPNGLRVQIFFPSCWDGKNLDSDDHRSHVAYPESGAYNNGACPKSHPVHLVSIFFEVIWDTNQFTGQWYGDSQPFVLANGDPTGYGMHGDFVNGWDVDVLQTAVDNCLNDSGNLEDCVHEDGSHVFKFFSDEECQKCKLDSVIEEEVDGIFDQLPGCNPLTSGPDAAQPAENCENPAIKGASEQMVRRHLDMHRHGAHHKAAH</sequence>
<accession>A0A4S3JP40</accession>
<evidence type="ECO:0000256" key="1">
    <source>
        <dbReference type="SAM" id="SignalP"/>
    </source>
</evidence>
<evidence type="ECO:0000313" key="3">
    <source>
        <dbReference type="EMBL" id="KAA8642019.1"/>
    </source>
</evidence>
<feature type="domain" description="DUF1996" evidence="2">
    <location>
        <begin position="39"/>
        <end position="276"/>
    </location>
</feature>
<evidence type="ECO:0000313" key="6">
    <source>
        <dbReference type="Proteomes" id="UP000324241"/>
    </source>
</evidence>
<dbReference type="Pfam" id="PF09362">
    <property type="entry name" value="DUF1996"/>
    <property type="match status" value="1"/>
</dbReference>
<dbReference type="GeneID" id="54333660"/>
<reference evidence="3 6" key="2">
    <citation type="submission" date="2019-08" db="EMBL/GenBank/DDBJ databases">
        <title>The genome sequence of a newly discovered highly antifungal drug resistant Aspergillus species, Aspergillus tanneri NIH 1004.</title>
        <authorList>
            <person name="Mounaud S."/>
            <person name="Singh I."/>
            <person name="Joardar V."/>
            <person name="Pakala S."/>
            <person name="Pakala S."/>
            <person name="Venepally P."/>
            <person name="Chung J.K."/>
            <person name="Losada L."/>
            <person name="Nierman W.C."/>
        </authorList>
    </citation>
    <scope>NUCLEOTIDE SEQUENCE [LARGE SCALE GENOMIC DNA]</scope>
    <source>
        <strain evidence="3 6">NIH1004</strain>
    </source>
</reference>
<reference evidence="4 5" key="1">
    <citation type="submission" date="2019-03" db="EMBL/GenBank/DDBJ databases">
        <title>The genome sequence of a newly discovered highly antifungal drug resistant Aspergillus species, Aspergillus tanneri NIH 1004.</title>
        <authorList>
            <person name="Mounaud S."/>
            <person name="Singh I."/>
            <person name="Joardar V."/>
            <person name="Pakala S."/>
            <person name="Pakala S."/>
            <person name="Venepally P."/>
            <person name="Hoover J."/>
            <person name="Nierman W."/>
            <person name="Chung J."/>
            <person name="Losada L."/>
        </authorList>
    </citation>
    <scope>NUCLEOTIDE SEQUENCE [LARGE SCALE GENOMIC DNA]</scope>
    <source>
        <strain evidence="4 5">NIH1004</strain>
    </source>
</reference>
<keyword evidence="1" id="KW-0732">Signal</keyword>
<comment type="caution">
    <text evidence="4">The sequence shown here is derived from an EMBL/GenBank/DDBJ whole genome shotgun (WGS) entry which is preliminary data.</text>
</comment>
<feature type="chain" id="PRO_5033448500" description="DUF1996 domain-containing protein" evidence="1">
    <location>
        <begin position="24"/>
        <end position="384"/>
    </location>
</feature>
<proteinExistence type="predicted"/>
<dbReference type="Proteomes" id="UP000324241">
    <property type="component" value="Unassembled WGS sequence"/>
</dbReference>
<dbReference type="OrthoDB" id="74764at2759"/>
<dbReference type="RefSeq" id="XP_033421381.1">
    <property type="nucleotide sequence ID" value="XM_033575526.1"/>
</dbReference>
<keyword evidence="5" id="KW-1185">Reference proteome</keyword>
<dbReference type="PANTHER" id="PTHR43662:SF3">
    <property type="entry name" value="DOMAIN PROTEIN, PUTATIVE (AFU_ORTHOLOGUE AFUA_6G11970)-RELATED"/>
    <property type="match status" value="1"/>
</dbReference>
<feature type="signal peptide" evidence="1">
    <location>
        <begin position="1"/>
        <end position="23"/>
    </location>
</feature>
<dbReference type="EMBL" id="SOSA01000108">
    <property type="protein sequence ID" value="THC96558.1"/>
    <property type="molecule type" value="Genomic_DNA"/>
</dbReference>